<organism evidence="6 7">
    <name type="scientific">Canariomyces notabilis</name>
    <dbReference type="NCBI Taxonomy" id="2074819"/>
    <lineage>
        <taxon>Eukaryota</taxon>
        <taxon>Fungi</taxon>
        <taxon>Dikarya</taxon>
        <taxon>Ascomycota</taxon>
        <taxon>Pezizomycotina</taxon>
        <taxon>Sordariomycetes</taxon>
        <taxon>Sordariomycetidae</taxon>
        <taxon>Sordariales</taxon>
        <taxon>Chaetomiaceae</taxon>
        <taxon>Canariomyces</taxon>
    </lineage>
</organism>
<keyword evidence="7" id="KW-1185">Reference proteome</keyword>
<feature type="chain" id="PRO_5043022061" evidence="4">
    <location>
        <begin position="21"/>
        <end position="650"/>
    </location>
</feature>
<dbReference type="SUPFAM" id="SSF56176">
    <property type="entry name" value="FAD-binding/transporter-associated domain-like"/>
    <property type="match status" value="1"/>
</dbReference>
<dbReference type="Proteomes" id="UP001302812">
    <property type="component" value="Unassembled WGS sequence"/>
</dbReference>
<comment type="caution">
    <text evidence="6">The sequence shown here is derived from an EMBL/GenBank/DDBJ whole genome shotgun (WGS) entry which is preliminary data.</text>
</comment>
<dbReference type="PROSITE" id="PS51387">
    <property type="entry name" value="FAD_PCMH"/>
    <property type="match status" value="1"/>
</dbReference>
<feature type="compositionally biased region" description="Low complexity" evidence="3">
    <location>
        <begin position="343"/>
        <end position="355"/>
    </location>
</feature>
<dbReference type="GO" id="GO:0071949">
    <property type="term" value="F:FAD binding"/>
    <property type="evidence" value="ECO:0007669"/>
    <property type="project" value="InterPro"/>
</dbReference>
<evidence type="ECO:0000256" key="4">
    <source>
        <dbReference type="SAM" id="SignalP"/>
    </source>
</evidence>
<keyword evidence="4" id="KW-0732">Signal</keyword>
<protein>
    <submittedName>
        <fullName evidence="6">FAD-binding domain-containing protein</fullName>
    </submittedName>
</protein>
<dbReference type="PANTHER" id="PTHR13878:SF91">
    <property type="entry name" value="FAD BINDING DOMAIN PROTEIN (AFU_ORTHOLOGUE AFUA_6G12070)-RELATED"/>
    <property type="match status" value="1"/>
</dbReference>
<dbReference type="Gene3D" id="3.30.465.10">
    <property type="match status" value="2"/>
</dbReference>
<dbReference type="InterPro" id="IPR016166">
    <property type="entry name" value="FAD-bd_PCMH"/>
</dbReference>
<dbReference type="PANTHER" id="PTHR13878">
    <property type="entry name" value="GULONOLACTONE OXIDASE"/>
    <property type="match status" value="1"/>
</dbReference>
<gene>
    <name evidence="6" type="ORF">N656DRAFT_709642</name>
</gene>
<dbReference type="Pfam" id="PF01565">
    <property type="entry name" value="FAD_binding_4"/>
    <property type="match status" value="1"/>
</dbReference>
<evidence type="ECO:0000256" key="1">
    <source>
        <dbReference type="ARBA" id="ARBA00005466"/>
    </source>
</evidence>
<feature type="region of interest" description="Disordered" evidence="3">
    <location>
        <begin position="342"/>
        <end position="363"/>
    </location>
</feature>
<dbReference type="InterPro" id="IPR006094">
    <property type="entry name" value="Oxid_FAD_bind_N"/>
</dbReference>
<comment type="similarity">
    <text evidence="1">Belongs to the oxygen-dependent FAD-linked oxidoreductase family.</text>
</comment>
<feature type="signal peptide" evidence="4">
    <location>
        <begin position="1"/>
        <end position="20"/>
    </location>
</feature>
<name>A0AAN6TDR2_9PEZI</name>
<dbReference type="InterPro" id="IPR050432">
    <property type="entry name" value="FAD-linked_Oxidoreductases_BP"/>
</dbReference>
<evidence type="ECO:0000259" key="5">
    <source>
        <dbReference type="PROSITE" id="PS51387"/>
    </source>
</evidence>
<reference evidence="6" key="1">
    <citation type="journal article" date="2023" name="Mol. Phylogenet. Evol.">
        <title>Genome-scale phylogeny and comparative genomics of the fungal order Sordariales.</title>
        <authorList>
            <person name="Hensen N."/>
            <person name="Bonometti L."/>
            <person name="Westerberg I."/>
            <person name="Brannstrom I.O."/>
            <person name="Guillou S."/>
            <person name="Cros-Aarteil S."/>
            <person name="Calhoun S."/>
            <person name="Haridas S."/>
            <person name="Kuo A."/>
            <person name="Mondo S."/>
            <person name="Pangilinan J."/>
            <person name="Riley R."/>
            <person name="LaButti K."/>
            <person name="Andreopoulos B."/>
            <person name="Lipzen A."/>
            <person name="Chen C."/>
            <person name="Yan M."/>
            <person name="Daum C."/>
            <person name="Ng V."/>
            <person name="Clum A."/>
            <person name="Steindorff A."/>
            <person name="Ohm R.A."/>
            <person name="Martin F."/>
            <person name="Silar P."/>
            <person name="Natvig D.O."/>
            <person name="Lalanne C."/>
            <person name="Gautier V."/>
            <person name="Ament-Velasquez S.L."/>
            <person name="Kruys A."/>
            <person name="Hutchinson M.I."/>
            <person name="Powell A.J."/>
            <person name="Barry K."/>
            <person name="Miller A.N."/>
            <person name="Grigoriev I.V."/>
            <person name="Debuchy R."/>
            <person name="Gladieux P."/>
            <person name="Hiltunen Thoren M."/>
            <person name="Johannesson H."/>
        </authorList>
    </citation>
    <scope>NUCLEOTIDE SEQUENCE</scope>
    <source>
        <strain evidence="6">CBS 508.74</strain>
    </source>
</reference>
<accession>A0AAN6TDR2</accession>
<dbReference type="InterPro" id="IPR036318">
    <property type="entry name" value="FAD-bd_PCMH-like_sf"/>
</dbReference>
<sequence>MHRLLTSVLVVVLAGREAAGKNFPFESVQLSQADARSFPAIHFGNRHEPPPHNSAIPRCRAWPGSNDWPSDDEWKRLNVSIDGALLRPMPAAAACYQGDLYNETTCQWLLSQSGRTHFWLDEPLTTLTQWPQGSTCTLNLNPQGTCTRGGFPEYVVNATRVKQIQAAVNFARNKNIRLVIKNTGHDFGGRSMGAGSLSIWTHNLKSFEFIPRYTVGSYSGMAVHVGAGVESWELFNHMARNNCSVVAPGGSTVGVGGGWLAVAGHGVLTSKYGLGADQALAINVVTADGKFLTVDPNNQQELWWALRGGGPSTFGVVTSVIFKAYPPITMTSVPLSFDVNRRPPSSTVPSPATSTLPGTVPPTNGLATASDTATFWRGVSLTYRYCNKVIAAGGMCYSYIYSLGNDSFSFTHSHSIPNITASAATALMKPLFTSLQEDLNIPVTLPNLTDRSASLYAGNGRRTGSANPVNTRYRSRLFPSHLWDDDTAWNATFAAIRAGVEEGGYTFHGIAYSPTEAIAGWPGADSAVNPAWRATALHGSLMDVQPEGISAAEARARDARVHAYVQRWKDLTPGAGAYMNEGDPAEIGWKWSFYGKHYARLLEIKRKWDPWAVFWAQTTVGSEAWEVVSLDDYPAGQNGRLCRPRGRRAE</sequence>
<evidence type="ECO:0000256" key="2">
    <source>
        <dbReference type="ARBA" id="ARBA00023002"/>
    </source>
</evidence>
<proteinExistence type="inferred from homology"/>
<dbReference type="InterPro" id="IPR016169">
    <property type="entry name" value="FAD-bd_PCMH_sub2"/>
</dbReference>
<dbReference type="InterPro" id="IPR012951">
    <property type="entry name" value="BBE"/>
</dbReference>
<dbReference type="GeneID" id="89935736"/>
<evidence type="ECO:0000313" key="6">
    <source>
        <dbReference type="EMBL" id="KAK4112513.1"/>
    </source>
</evidence>
<dbReference type="Pfam" id="PF08031">
    <property type="entry name" value="BBE"/>
    <property type="match status" value="1"/>
</dbReference>
<evidence type="ECO:0000256" key="3">
    <source>
        <dbReference type="SAM" id="MobiDB-lite"/>
    </source>
</evidence>
<evidence type="ECO:0000313" key="7">
    <source>
        <dbReference type="Proteomes" id="UP001302812"/>
    </source>
</evidence>
<dbReference type="AlphaFoldDB" id="A0AAN6TDR2"/>
<keyword evidence="2" id="KW-0560">Oxidoreductase</keyword>
<dbReference type="RefSeq" id="XP_064670083.1">
    <property type="nucleotide sequence ID" value="XM_064811611.1"/>
</dbReference>
<reference evidence="6" key="2">
    <citation type="submission" date="2023-05" db="EMBL/GenBank/DDBJ databases">
        <authorList>
            <consortium name="Lawrence Berkeley National Laboratory"/>
            <person name="Steindorff A."/>
            <person name="Hensen N."/>
            <person name="Bonometti L."/>
            <person name="Westerberg I."/>
            <person name="Brannstrom I.O."/>
            <person name="Guillou S."/>
            <person name="Cros-Aarteil S."/>
            <person name="Calhoun S."/>
            <person name="Haridas S."/>
            <person name="Kuo A."/>
            <person name="Mondo S."/>
            <person name="Pangilinan J."/>
            <person name="Riley R."/>
            <person name="Labutti K."/>
            <person name="Andreopoulos B."/>
            <person name="Lipzen A."/>
            <person name="Chen C."/>
            <person name="Yanf M."/>
            <person name="Daum C."/>
            <person name="Ng V."/>
            <person name="Clum A."/>
            <person name="Ohm R."/>
            <person name="Martin F."/>
            <person name="Silar P."/>
            <person name="Natvig D."/>
            <person name="Lalanne C."/>
            <person name="Gautier V."/>
            <person name="Ament-Velasquez S.L."/>
            <person name="Kruys A."/>
            <person name="Hutchinson M.I."/>
            <person name="Powell A.J."/>
            <person name="Barry K."/>
            <person name="Miller A.N."/>
            <person name="Grigoriev I.V."/>
            <person name="Debuchy R."/>
            <person name="Gladieux P."/>
            <person name="Thoren M.H."/>
            <person name="Johannesson H."/>
        </authorList>
    </citation>
    <scope>NUCLEOTIDE SEQUENCE</scope>
    <source>
        <strain evidence="6">CBS 508.74</strain>
    </source>
</reference>
<dbReference type="GO" id="GO:0016491">
    <property type="term" value="F:oxidoreductase activity"/>
    <property type="evidence" value="ECO:0007669"/>
    <property type="project" value="UniProtKB-KW"/>
</dbReference>
<feature type="domain" description="FAD-binding PCMH-type" evidence="5">
    <location>
        <begin position="148"/>
        <end position="327"/>
    </location>
</feature>
<dbReference type="EMBL" id="MU853342">
    <property type="protein sequence ID" value="KAK4112513.1"/>
    <property type="molecule type" value="Genomic_DNA"/>
</dbReference>